<dbReference type="InterPro" id="IPR054722">
    <property type="entry name" value="PolX-like_BBD"/>
</dbReference>
<dbReference type="Proteomes" id="UP000626092">
    <property type="component" value="Unassembled WGS sequence"/>
</dbReference>
<evidence type="ECO:0000313" key="3">
    <source>
        <dbReference type="EMBL" id="KAF7151337.1"/>
    </source>
</evidence>
<proteinExistence type="predicted"/>
<evidence type="ECO:0000256" key="1">
    <source>
        <dbReference type="SAM" id="MobiDB-lite"/>
    </source>
</evidence>
<dbReference type="Pfam" id="PF22936">
    <property type="entry name" value="Pol_BBD"/>
    <property type="match status" value="1"/>
</dbReference>
<protein>
    <recommendedName>
        <fullName evidence="2">Retrovirus-related Pol polyprotein from transposon TNT 1-94-like beta-barrel domain-containing protein</fullName>
    </recommendedName>
</protein>
<feature type="region of interest" description="Disordered" evidence="1">
    <location>
        <begin position="316"/>
        <end position="360"/>
    </location>
</feature>
<reference evidence="3" key="1">
    <citation type="submission" date="2019-11" db="EMBL/GenBank/DDBJ databases">
        <authorList>
            <person name="Liu Y."/>
            <person name="Hou J."/>
            <person name="Li T.-Q."/>
            <person name="Guan C.-H."/>
            <person name="Wu X."/>
            <person name="Wu H.-Z."/>
            <person name="Ling F."/>
            <person name="Zhang R."/>
            <person name="Shi X.-G."/>
            <person name="Ren J.-P."/>
            <person name="Chen E.-F."/>
            <person name="Sun J.-M."/>
        </authorList>
    </citation>
    <scope>NUCLEOTIDE SEQUENCE</scope>
    <source>
        <strain evidence="3">Adult_tree_wgs_1</strain>
        <tissue evidence="3">Leaves</tissue>
    </source>
</reference>
<dbReference type="Pfam" id="PF14223">
    <property type="entry name" value="Retrotran_gag_2"/>
    <property type="match status" value="1"/>
</dbReference>
<sequence>MEDLLYCKDLHGLVEGDMTKPINKKCGDWTTLNRKASLLICQWIDDSVFHHVSTETSAYDLRKKLESLYDSKSVTNKAFLFKKLFSTQESENFVVTVSNSVSNGVVLMSQVTSRLLNEEMRRKSTGSYSEALVKPRGRSRVATTPHPNRDQSHESSRGRSPSKQDIECHYCKKKGQMKRKCLKLKFNEENHVKQCEKKQDNTTVVSFDGELMVVCEESCVNLETLGGCVRMGNEGLSKFVRMENICLKTSVVCKLLLKDVRHVSDIRLNLISTGKLDDEGYNNHFGQIIKDFDNDKQPEEIASDLIDLEPIPSALAYGKNEEDVQPPFEVSENVDVPSEVELENEEEQSIQEPRPQPEIR</sequence>
<comment type="caution">
    <text evidence="3">The sequence shown here is derived from an EMBL/GenBank/DDBJ whole genome shotgun (WGS) entry which is preliminary data.</text>
</comment>
<feature type="compositionally biased region" description="Acidic residues" evidence="1">
    <location>
        <begin position="338"/>
        <end position="349"/>
    </location>
</feature>
<keyword evidence="4" id="KW-1185">Reference proteome</keyword>
<dbReference type="OrthoDB" id="1727975at2759"/>
<evidence type="ECO:0000313" key="4">
    <source>
        <dbReference type="Proteomes" id="UP000626092"/>
    </source>
</evidence>
<feature type="region of interest" description="Disordered" evidence="1">
    <location>
        <begin position="118"/>
        <end position="163"/>
    </location>
</feature>
<feature type="compositionally biased region" description="Basic and acidic residues" evidence="1">
    <location>
        <begin position="147"/>
        <end position="163"/>
    </location>
</feature>
<accession>A0A834HDV1</accession>
<dbReference type="AlphaFoldDB" id="A0A834HDV1"/>
<organism evidence="3 4">
    <name type="scientific">Rhododendron simsii</name>
    <name type="common">Sims's rhododendron</name>
    <dbReference type="NCBI Taxonomy" id="118357"/>
    <lineage>
        <taxon>Eukaryota</taxon>
        <taxon>Viridiplantae</taxon>
        <taxon>Streptophyta</taxon>
        <taxon>Embryophyta</taxon>
        <taxon>Tracheophyta</taxon>
        <taxon>Spermatophyta</taxon>
        <taxon>Magnoliopsida</taxon>
        <taxon>eudicotyledons</taxon>
        <taxon>Gunneridae</taxon>
        <taxon>Pentapetalae</taxon>
        <taxon>asterids</taxon>
        <taxon>Ericales</taxon>
        <taxon>Ericaceae</taxon>
        <taxon>Ericoideae</taxon>
        <taxon>Rhodoreae</taxon>
        <taxon>Rhododendron</taxon>
    </lineage>
</organism>
<gene>
    <name evidence="3" type="ORF">RHSIM_Rhsim02G0160500</name>
</gene>
<feature type="domain" description="Retrovirus-related Pol polyprotein from transposon TNT 1-94-like beta-barrel" evidence="2">
    <location>
        <begin position="225"/>
        <end position="281"/>
    </location>
</feature>
<dbReference type="EMBL" id="WJXA01000002">
    <property type="protein sequence ID" value="KAF7151337.1"/>
    <property type="molecule type" value="Genomic_DNA"/>
</dbReference>
<name>A0A834HDV1_RHOSS</name>
<evidence type="ECO:0000259" key="2">
    <source>
        <dbReference type="Pfam" id="PF22936"/>
    </source>
</evidence>